<dbReference type="Proteomes" id="UP000729402">
    <property type="component" value="Unassembled WGS sequence"/>
</dbReference>
<dbReference type="AlphaFoldDB" id="A0A8J5T427"/>
<evidence type="ECO:0000313" key="2">
    <source>
        <dbReference type="Proteomes" id="UP000729402"/>
    </source>
</evidence>
<protein>
    <submittedName>
        <fullName evidence="1">Uncharacterized protein</fullName>
    </submittedName>
</protein>
<dbReference type="EMBL" id="JAAALK010000284">
    <property type="protein sequence ID" value="KAG8067764.1"/>
    <property type="molecule type" value="Genomic_DNA"/>
</dbReference>
<comment type="caution">
    <text evidence="1">The sequence shown here is derived from an EMBL/GenBank/DDBJ whole genome shotgun (WGS) entry which is preliminary data.</text>
</comment>
<accession>A0A8J5T427</accession>
<sequence>MPVATGSLLPHLPALNLGAPLRLAPIASAMAGVLARSLHLPVAKPARPPTSMARAPWTSPFAGFSSALLYVNVPFSSFVRSPLLPRGALAVASCFHARCGTRCVVNLW</sequence>
<evidence type="ECO:0000313" key="1">
    <source>
        <dbReference type="EMBL" id="KAG8067764.1"/>
    </source>
</evidence>
<reference evidence="1" key="1">
    <citation type="journal article" date="2021" name="bioRxiv">
        <title>Whole Genome Assembly and Annotation of Northern Wild Rice, Zizania palustris L., Supports a Whole Genome Duplication in the Zizania Genus.</title>
        <authorList>
            <person name="Haas M."/>
            <person name="Kono T."/>
            <person name="Macchietto M."/>
            <person name="Millas R."/>
            <person name="McGilp L."/>
            <person name="Shao M."/>
            <person name="Duquette J."/>
            <person name="Hirsch C.N."/>
            <person name="Kimball J."/>
        </authorList>
    </citation>
    <scope>NUCLEOTIDE SEQUENCE</scope>
    <source>
        <tissue evidence="1">Fresh leaf tissue</tissue>
    </source>
</reference>
<keyword evidence="2" id="KW-1185">Reference proteome</keyword>
<name>A0A8J5T427_ZIZPA</name>
<organism evidence="1 2">
    <name type="scientific">Zizania palustris</name>
    <name type="common">Northern wild rice</name>
    <dbReference type="NCBI Taxonomy" id="103762"/>
    <lineage>
        <taxon>Eukaryota</taxon>
        <taxon>Viridiplantae</taxon>
        <taxon>Streptophyta</taxon>
        <taxon>Embryophyta</taxon>
        <taxon>Tracheophyta</taxon>
        <taxon>Spermatophyta</taxon>
        <taxon>Magnoliopsida</taxon>
        <taxon>Liliopsida</taxon>
        <taxon>Poales</taxon>
        <taxon>Poaceae</taxon>
        <taxon>BOP clade</taxon>
        <taxon>Oryzoideae</taxon>
        <taxon>Oryzeae</taxon>
        <taxon>Zizaniinae</taxon>
        <taxon>Zizania</taxon>
    </lineage>
</organism>
<gene>
    <name evidence="1" type="ORF">GUJ93_ZPchr0005g15802</name>
</gene>
<reference evidence="1" key="2">
    <citation type="submission" date="2021-02" db="EMBL/GenBank/DDBJ databases">
        <authorList>
            <person name="Kimball J.A."/>
            <person name="Haas M.W."/>
            <person name="Macchietto M."/>
            <person name="Kono T."/>
            <person name="Duquette J."/>
            <person name="Shao M."/>
        </authorList>
    </citation>
    <scope>NUCLEOTIDE SEQUENCE</scope>
    <source>
        <tissue evidence="1">Fresh leaf tissue</tissue>
    </source>
</reference>
<proteinExistence type="predicted"/>